<dbReference type="Proteomes" id="UP000707071">
    <property type="component" value="Unassembled WGS sequence"/>
</dbReference>
<evidence type="ECO:0000313" key="1">
    <source>
        <dbReference type="EMBL" id="KAG6297667.1"/>
    </source>
</evidence>
<proteinExistence type="predicted"/>
<sequence length="119" mass="13850">MQCRHPRYTTGQSIDRSIRQAILASPLPLQPRLLFLSHANHSCAPSLYIANQTFAFPAARYDETQHRCEDYWFFERLLPNVRILLLPKKTSSQEDVPLGEDCVSDMRCPYCRHVRPPLH</sequence>
<evidence type="ECO:0000313" key="2">
    <source>
        <dbReference type="Proteomes" id="UP000707071"/>
    </source>
</evidence>
<name>A0A9P7QHN5_9HYPO</name>
<protein>
    <submittedName>
        <fullName evidence="1">Uncharacterized protein</fullName>
    </submittedName>
</protein>
<accession>A0A9P7QHN5</accession>
<dbReference type="EMBL" id="SRRH01000146">
    <property type="protein sequence ID" value="KAG6297667.1"/>
    <property type="molecule type" value="Genomic_DNA"/>
</dbReference>
<comment type="caution">
    <text evidence="1">The sequence shown here is derived from an EMBL/GenBank/DDBJ whole genome shotgun (WGS) entry which is preliminary data.</text>
</comment>
<keyword evidence="2" id="KW-1185">Reference proteome</keyword>
<organism evidence="1 2">
    <name type="scientific">Claviceps aff. purpurea</name>
    <dbReference type="NCBI Taxonomy" id="1967640"/>
    <lineage>
        <taxon>Eukaryota</taxon>
        <taxon>Fungi</taxon>
        <taxon>Dikarya</taxon>
        <taxon>Ascomycota</taxon>
        <taxon>Pezizomycotina</taxon>
        <taxon>Sordariomycetes</taxon>
        <taxon>Hypocreomycetidae</taxon>
        <taxon>Hypocreales</taxon>
        <taxon>Clavicipitaceae</taxon>
        <taxon>Claviceps</taxon>
    </lineage>
</organism>
<reference evidence="1 2" key="1">
    <citation type="journal article" date="2020" name="bioRxiv">
        <title>Whole genome comparisons of ergot fungi reveals the divergence and evolution of species within the genus Claviceps are the result of varying mechanisms driving genome evolution and host range expansion.</title>
        <authorList>
            <person name="Wyka S.A."/>
            <person name="Mondo S.J."/>
            <person name="Liu M."/>
            <person name="Dettman J."/>
            <person name="Nalam V."/>
            <person name="Broders K.D."/>
        </authorList>
    </citation>
    <scope>NUCLEOTIDE SEQUENCE [LARGE SCALE GENOMIC DNA]</scope>
    <source>
        <strain evidence="1 2">Clav52</strain>
    </source>
</reference>
<dbReference type="AlphaFoldDB" id="A0A9P7QHN5"/>
<gene>
    <name evidence="1" type="ORF">E4U09_001285</name>
</gene>